<dbReference type="InterPro" id="IPR007816">
    <property type="entry name" value="ResB-like_domain"/>
</dbReference>
<keyword evidence="3" id="KW-0201">Cytochrome c-type biogenesis</keyword>
<dbReference type="EMBL" id="SNXW01000007">
    <property type="protein sequence ID" value="TDP81750.1"/>
    <property type="molecule type" value="Genomic_DNA"/>
</dbReference>
<feature type="transmembrane region" description="Helical" evidence="6">
    <location>
        <begin position="34"/>
        <end position="54"/>
    </location>
</feature>
<organism evidence="8 9">
    <name type="scientific">Aquabacterium commune</name>
    <dbReference type="NCBI Taxonomy" id="70586"/>
    <lineage>
        <taxon>Bacteria</taxon>
        <taxon>Pseudomonadati</taxon>
        <taxon>Pseudomonadota</taxon>
        <taxon>Betaproteobacteria</taxon>
        <taxon>Burkholderiales</taxon>
        <taxon>Aquabacterium</taxon>
    </lineage>
</organism>
<dbReference type="PANTHER" id="PTHR31566:SF0">
    <property type="entry name" value="CYTOCHROME C BIOGENESIS PROTEIN CCS1, CHLOROPLASTIC"/>
    <property type="match status" value="1"/>
</dbReference>
<evidence type="ECO:0000313" key="9">
    <source>
        <dbReference type="Proteomes" id="UP000294593"/>
    </source>
</evidence>
<dbReference type="GO" id="GO:0016020">
    <property type="term" value="C:membrane"/>
    <property type="evidence" value="ECO:0007669"/>
    <property type="project" value="UniProtKB-SubCell"/>
</dbReference>
<evidence type="ECO:0000256" key="4">
    <source>
        <dbReference type="ARBA" id="ARBA00022989"/>
    </source>
</evidence>
<keyword evidence="9" id="KW-1185">Reference proteome</keyword>
<evidence type="ECO:0000256" key="2">
    <source>
        <dbReference type="ARBA" id="ARBA00022692"/>
    </source>
</evidence>
<dbReference type="InterPro" id="IPR023494">
    <property type="entry name" value="Cyt_c_bgen_Ccs1/CcsB/ResB"/>
</dbReference>
<dbReference type="PANTHER" id="PTHR31566">
    <property type="entry name" value="CYTOCHROME C BIOGENESIS PROTEIN CCS1, CHLOROPLASTIC"/>
    <property type="match status" value="1"/>
</dbReference>
<sequence length="754" mass="80796">MRTAALPQTPPGTPPVTPAAHSVRRQVLDVLASMRFAIALLTVICIASAIGTVVKQGEPLVNYVDQFGPFWAEVFGALGLYRIYSSGWFLTILAFLVVSTSLCIARNTPKILADWRTHKEHIREQALQAFRHRATGVLTQPLGEAQAAVLRTLAQQGWSVKTQRREAAAQDGASGTAAIGEGVMIGARLGAANKLGYIAAHSAIVLICLGGLFDGDLIVNAQVWAQKLQPFKGGMTEPERGRLGEGNPAYRAQLFVPEGARSNAAVVNLNEGMLVQPLPFEVELKKFSVEYYATGMPKRFASDIVIHDARKGVDKAFTVEVNHPVVYDGVTIFQSSFEDGGSSVQLKPLRLDLGTAQVARAGQATQAAQSASSVAAVVGGAPQMLSAPAGDLQLEVTGLRVINVEDVAQAQKSSAADGTASAGSNDVRGVNLAELSKHLGSGAKPAGNKQLVNIGPSVIYKLRDAAGQAREYQNYMAPVKLDGQQVFLFGVRDTPAEGFRYLRVPADEDMGVQGWLRLRQALNDGAMRAEAAQRFGRMAAPADRAELQAQLGGSAQRALDLFAGAIRATPAKPGQPSQPLVGGLPALSDFIEQAVPAEQRERTSATLVRILNGALFELLNLSRERAGVAPLSPEQDEARRFMTASVLSLSDAMFYPVPMVLVLEGFVPKQASVFQVTRTPGRNVVYLGCVLLIVGVFAMLYIRERRLWVWLQEDGAGATRVKMALSSTRQTLDTDREFERLQRTLLGTTAAASP</sequence>
<comment type="caution">
    <text evidence="8">The sequence shown here is derived from an EMBL/GenBank/DDBJ whole genome shotgun (WGS) entry which is preliminary data.</text>
</comment>
<evidence type="ECO:0000256" key="6">
    <source>
        <dbReference type="SAM" id="Phobius"/>
    </source>
</evidence>
<evidence type="ECO:0000259" key="7">
    <source>
        <dbReference type="Pfam" id="PF05140"/>
    </source>
</evidence>
<evidence type="ECO:0000256" key="1">
    <source>
        <dbReference type="ARBA" id="ARBA00004141"/>
    </source>
</evidence>
<feature type="domain" description="ResB-like" evidence="7">
    <location>
        <begin position="34"/>
        <end position="739"/>
    </location>
</feature>
<dbReference type="AlphaFoldDB" id="A0A4R6R709"/>
<accession>A0A4R6R709</accession>
<name>A0A4R6R709_9BURK</name>
<keyword evidence="5 6" id="KW-0472">Membrane</keyword>
<feature type="transmembrane region" description="Helical" evidence="6">
    <location>
        <begin position="683"/>
        <end position="702"/>
    </location>
</feature>
<proteinExistence type="predicted"/>
<dbReference type="GO" id="GO:0017004">
    <property type="term" value="P:cytochrome complex assembly"/>
    <property type="evidence" value="ECO:0007669"/>
    <property type="project" value="UniProtKB-KW"/>
</dbReference>
<dbReference type="Pfam" id="PF05140">
    <property type="entry name" value="ResB"/>
    <property type="match status" value="1"/>
</dbReference>
<keyword evidence="4 6" id="KW-1133">Transmembrane helix</keyword>
<comment type="subcellular location">
    <subcellularLocation>
        <location evidence="1">Membrane</location>
        <topology evidence="1">Multi-pass membrane protein</topology>
    </subcellularLocation>
</comment>
<evidence type="ECO:0000256" key="3">
    <source>
        <dbReference type="ARBA" id="ARBA00022748"/>
    </source>
</evidence>
<feature type="transmembrane region" description="Helical" evidence="6">
    <location>
        <begin position="83"/>
        <end position="105"/>
    </location>
</feature>
<gene>
    <name evidence="8" type="ORF">EV672_107181</name>
</gene>
<dbReference type="Proteomes" id="UP000294593">
    <property type="component" value="Unassembled WGS sequence"/>
</dbReference>
<reference evidence="8 9" key="1">
    <citation type="submission" date="2019-03" db="EMBL/GenBank/DDBJ databases">
        <title>Genomic Encyclopedia of Type Strains, Phase IV (KMG-IV): sequencing the most valuable type-strain genomes for metagenomic binning, comparative biology and taxonomic classification.</title>
        <authorList>
            <person name="Goeker M."/>
        </authorList>
    </citation>
    <scope>NUCLEOTIDE SEQUENCE [LARGE SCALE GENOMIC DNA]</scope>
    <source>
        <strain evidence="8 9">DSM 11901</strain>
    </source>
</reference>
<keyword evidence="2 6" id="KW-0812">Transmembrane</keyword>
<protein>
    <submittedName>
        <fullName evidence="8">Cytochrome c biogenesis protein</fullName>
    </submittedName>
</protein>
<evidence type="ECO:0000313" key="8">
    <source>
        <dbReference type="EMBL" id="TDP81750.1"/>
    </source>
</evidence>
<evidence type="ECO:0000256" key="5">
    <source>
        <dbReference type="ARBA" id="ARBA00023136"/>
    </source>
</evidence>